<proteinExistence type="predicted"/>
<dbReference type="EMBL" id="PXOH01000028">
    <property type="protein sequence ID" value="PSF33869.1"/>
    <property type="molecule type" value="Genomic_DNA"/>
</dbReference>
<dbReference type="Pfam" id="PF05565">
    <property type="entry name" value="Sipho_Gp157"/>
    <property type="match status" value="1"/>
</dbReference>
<dbReference type="OrthoDB" id="428010at2"/>
<feature type="coiled-coil region" evidence="1">
    <location>
        <begin position="1"/>
        <end position="28"/>
    </location>
</feature>
<accession>A0A2T1LTA5</accession>
<dbReference type="Proteomes" id="UP000239001">
    <property type="component" value="Unassembled WGS sequence"/>
</dbReference>
<gene>
    <name evidence="2" type="ORF">C7H19_19285</name>
</gene>
<name>A0A2T1LTA5_9CHRO</name>
<dbReference type="InterPro" id="IPR008840">
    <property type="entry name" value="Sipho_Gp157"/>
</dbReference>
<comment type="caution">
    <text evidence="2">The sequence shown here is derived from an EMBL/GenBank/DDBJ whole genome shotgun (WGS) entry which is preliminary data.</text>
</comment>
<reference evidence="2 3" key="1">
    <citation type="submission" date="2018-03" db="EMBL/GenBank/DDBJ databases">
        <title>The ancient ancestry and fast evolution of plastids.</title>
        <authorList>
            <person name="Moore K.R."/>
            <person name="Magnabosco C."/>
            <person name="Momper L."/>
            <person name="Gold D.A."/>
            <person name="Bosak T."/>
            <person name="Fournier G.P."/>
        </authorList>
    </citation>
    <scope>NUCLEOTIDE SEQUENCE [LARGE SCALE GENOMIC DNA]</scope>
    <source>
        <strain evidence="2 3">CCALA 016</strain>
    </source>
</reference>
<evidence type="ECO:0000313" key="2">
    <source>
        <dbReference type="EMBL" id="PSF33869.1"/>
    </source>
</evidence>
<protein>
    <recommendedName>
        <fullName evidence="4">Siphovirus Gp157 family protein</fullName>
    </recommendedName>
</protein>
<organism evidence="2 3">
    <name type="scientific">Aphanothece hegewaldii CCALA 016</name>
    <dbReference type="NCBI Taxonomy" id="2107694"/>
    <lineage>
        <taxon>Bacteria</taxon>
        <taxon>Bacillati</taxon>
        <taxon>Cyanobacteriota</taxon>
        <taxon>Cyanophyceae</taxon>
        <taxon>Oscillatoriophycideae</taxon>
        <taxon>Chroococcales</taxon>
        <taxon>Aphanothecaceae</taxon>
        <taxon>Aphanothece</taxon>
    </lineage>
</organism>
<evidence type="ECO:0000256" key="1">
    <source>
        <dbReference type="SAM" id="Coils"/>
    </source>
</evidence>
<keyword evidence="1" id="KW-0175">Coiled coil</keyword>
<keyword evidence="3" id="KW-1185">Reference proteome</keyword>
<dbReference type="RefSeq" id="WP_106458555.1">
    <property type="nucleotide sequence ID" value="NZ_PXOH01000028.1"/>
</dbReference>
<evidence type="ECO:0000313" key="3">
    <source>
        <dbReference type="Proteomes" id="UP000239001"/>
    </source>
</evidence>
<dbReference type="AlphaFoldDB" id="A0A2T1LTA5"/>
<sequence>MTQQTIRLWELSEEIQQLENAIALIQEDETLTDSERETKLEQAFSQWLQTGESFKTKAEQVAAYIRHQESLSEARKAEAKRIRTLAEQAENTATRLRHYLTLQMQHAQINRIDGVTVKIGLRKKPPRVLLNVSPKELPPEYVQVEYTPKLTKIKELLKTDAQGVIGWAFLSESHEYSVIIR</sequence>
<evidence type="ECO:0008006" key="4">
    <source>
        <dbReference type="Google" id="ProtNLM"/>
    </source>
</evidence>
<reference evidence="2 3" key="2">
    <citation type="submission" date="2018-03" db="EMBL/GenBank/DDBJ databases">
        <authorList>
            <person name="Keele B.F."/>
        </authorList>
    </citation>
    <scope>NUCLEOTIDE SEQUENCE [LARGE SCALE GENOMIC DNA]</scope>
    <source>
        <strain evidence="2 3">CCALA 016</strain>
    </source>
</reference>